<evidence type="ECO:0000313" key="1">
    <source>
        <dbReference type="EMBL" id="OZC12442.1"/>
    </source>
</evidence>
<gene>
    <name evidence="1" type="ORF">X798_00073</name>
</gene>
<dbReference type="OrthoDB" id="10454227at2759"/>
<evidence type="ECO:0000313" key="2">
    <source>
        <dbReference type="Proteomes" id="UP000242913"/>
    </source>
</evidence>
<dbReference type="EMBL" id="KZ269977">
    <property type="protein sequence ID" value="OZC12442.1"/>
    <property type="molecule type" value="Genomic_DNA"/>
</dbReference>
<dbReference type="Proteomes" id="UP000242913">
    <property type="component" value="Unassembled WGS sequence"/>
</dbReference>
<dbReference type="AlphaFoldDB" id="A0A238C4Q5"/>
<sequence length="237" mass="27142">MKFCIFPKITSTFRFINVSNDADDISDEFISASDDTDSHKTDVQAFVILNDLLINEDRNQFGLMIRLISPLKHFLNLALWNVKKRSIHAIKSCELKEYILKPFSIQIRNAEDAKQALLAYAKNTSIVNTQLFIDLASLILAFEKAYQVLFAISYIQSCDSHESHDNRIIITRKVRTMCNKLWIIAISKKAEICKLPIDPGSIIPLALHTAPDTYVIVNDIVRRSRTTYRGRIVILIR</sequence>
<protein>
    <submittedName>
        <fullName evidence="1">Uncharacterized protein</fullName>
    </submittedName>
</protein>
<keyword evidence="2" id="KW-1185">Reference proteome</keyword>
<proteinExistence type="predicted"/>
<organism evidence="1 2">
    <name type="scientific">Onchocerca flexuosa</name>
    <dbReference type="NCBI Taxonomy" id="387005"/>
    <lineage>
        <taxon>Eukaryota</taxon>
        <taxon>Metazoa</taxon>
        <taxon>Ecdysozoa</taxon>
        <taxon>Nematoda</taxon>
        <taxon>Chromadorea</taxon>
        <taxon>Rhabditida</taxon>
        <taxon>Spirurina</taxon>
        <taxon>Spiruromorpha</taxon>
        <taxon>Filarioidea</taxon>
        <taxon>Onchocercidae</taxon>
        <taxon>Onchocerca</taxon>
    </lineage>
</organism>
<accession>A0A238C4Q5</accession>
<name>A0A238C4Q5_9BILA</name>
<reference evidence="1 2" key="1">
    <citation type="submission" date="2015-12" db="EMBL/GenBank/DDBJ databases">
        <title>Draft genome of the nematode, Onchocerca flexuosa.</title>
        <authorList>
            <person name="Mitreva M."/>
        </authorList>
    </citation>
    <scope>NUCLEOTIDE SEQUENCE [LARGE SCALE GENOMIC DNA]</scope>
    <source>
        <strain evidence="1">Red Deer</strain>
    </source>
</reference>